<reference evidence="1" key="1">
    <citation type="submission" date="2022-09" db="EMBL/GenBank/DDBJ databases">
        <title>A Global Phylogenomic Analysis of the Shiitake Genus Lentinula.</title>
        <authorList>
            <consortium name="DOE Joint Genome Institute"/>
            <person name="Sierra-Patev S."/>
            <person name="Min B."/>
            <person name="Naranjo-Ortiz M."/>
            <person name="Looney B."/>
            <person name="Konkel Z."/>
            <person name="Slot J.C."/>
            <person name="Sakamoto Y."/>
            <person name="Steenwyk J.L."/>
            <person name="Rokas A."/>
            <person name="Carro J."/>
            <person name="Camarero S."/>
            <person name="Ferreira P."/>
            <person name="Molpeceres G."/>
            <person name="Ruiz-Duenas F.J."/>
            <person name="Serrano A."/>
            <person name="Henrissat B."/>
            <person name="Drula E."/>
            <person name="Hughes K.W."/>
            <person name="Mata J.L."/>
            <person name="Ishikawa N.K."/>
            <person name="Vargas-Isla R."/>
            <person name="Ushijima S."/>
            <person name="Smith C.A."/>
            <person name="Ahrendt S."/>
            <person name="Andreopoulos W."/>
            <person name="He G."/>
            <person name="Labutti K."/>
            <person name="Lipzen A."/>
            <person name="Ng V."/>
            <person name="Riley R."/>
            <person name="Sandor L."/>
            <person name="Barry K."/>
            <person name="Martinez A.T."/>
            <person name="Xiao Y."/>
            <person name="Gibbons J.G."/>
            <person name="Terashima K."/>
            <person name="Grigoriev I.V."/>
            <person name="Hibbett D.S."/>
        </authorList>
    </citation>
    <scope>NUCLEOTIDE SEQUENCE</scope>
    <source>
        <strain evidence="1">TMI1499</strain>
    </source>
</reference>
<gene>
    <name evidence="1" type="ORF">F5876DRAFT_68842</name>
</gene>
<accession>A0ACC1TPH6</accession>
<organism evidence="1 2">
    <name type="scientific">Lentinula aff. lateritia</name>
    <dbReference type="NCBI Taxonomy" id="2804960"/>
    <lineage>
        <taxon>Eukaryota</taxon>
        <taxon>Fungi</taxon>
        <taxon>Dikarya</taxon>
        <taxon>Basidiomycota</taxon>
        <taxon>Agaricomycotina</taxon>
        <taxon>Agaricomycetes</taxon>
        <taxon>Agaricomycetidae</taxon>
        <taxon>Agaricales</taxon>
        <taxon>Marasmiineae</taxon>
        <taxon>Omphalotaceae</taxon>
        <taxon>Lentinula</taxon>
    </lineage>
</organism>
<sequence>MRTNSVVSTRRSHSVTPDLSTYSQVFGPSTPPPRRTYGRKSKTRAGLRNSSRLPAALALTSPPRRRSPAASSSASSSLRNGGLNYEEPVLPALPSNPSDSTSLLLNSTLGRGPEEVLGTEVQPNDMNELSIMNPSVETKPTRGLLVPPQSHDELQNALQDANNNIKTFENSAEDRNQCPCCLEVMFQPFILSCGHTFCKECLLKLSDIYIRAKMNLACPDCRMIQGRYTPIPNYSSQRSVDDMLELRGIPLPTRQPLKWPLAFRSVSVPLPFPSRNGTYPVAPIFTTAPGPIIVIDDD</sequence>
<name>A0ACC1TPH6_9AGAR</name>
<dbReference type="EMBL" id="MU795406">
    <property type="protein sequence ID" value="KAJ3806578.1"/>
    <property type="molecule type" value="Genomic_DNA"/>
</dbReference>
<evidence type="ECO:0000313" key="2">
    <source>
        <dbReference type="Proteomes" id="UP001163835"/>
    </source>
</evidence>
<comment type="caution">
    <text evidence="1">The sequence shown here is derived from an EMBL/GenBank/DDBJ whole genome shotgun (WGS) entry which is preliminary data.</text>
</comment>
<dbReference type="Proteomes" id="UP001163835">
    <property type="component" value="Unassembled WGS sequence"/>
</dbReference>
<proteinExistence type="predicted"/>
<protein>
    <submittedName>
        <fullName evidence="1">Uncharacterized protein</fullName>
    </submittedName>
</protein>
<keyword evidence="2" id="KW-1185">Reference proteome</keyword>
<evidence type="ECO:0000313" key="1">
    <source>
        <dbReference type="EMBL" id="KAJ3806578.1"/>
    </source>
</evidence>